<keyword evidence="11 13" id="KW-0472">Membrane</keyword>
<evidence type="ECO:0000313" key="18">
    <source>
        <dbReference type="EMBL" id="MBH8576568.1"/>
    </source>
</evidence>
<evidence type="ECO:0000256" key="8">
    <source>
        <dbReference type="ARBA" id="ARBA00023004"/>
    </source>
</evidence>
<dbReference type="Pfam" id="PF00593">
    <property type="entry name" value="TonB_dep_Rec_b-barrel"/>
    <property type="match status" value="1"/>
</dbReference>
<dbReference type="GO" id="GO:0038023">
    <property type="term" value="F:signaling receptor activity"/>
    <property type="evidence" value="ECO:0007669"/>
    <property type="project" value="InterPro"/>
</dbReference>
<evidence type="ECO:0000313" key="19">
    <source>
        <dbReference type="Proteomes" id="UP000662314"/>
    </source>
</evidence>
<dbReference type="EMBL" id="JAECZA010000233">
    <property type="protein sequence ID" value="MBH8576568.1"/>
    <property type="molecule type" value="Genomic_DNA"/>
</dbReference>
<evidence type="ECO:0000256" key="9">
    <source>
        <dbReference type="ARBA" id="ARBA00023065"/>
    </source>
</evidence>
<dbReference type="Gene3D" id="2.40.170.20">
    <property type="entry name" value="TonB-dependent receptor, beta-barrel domain"/>
    <property type="match status" value="1"/>
</dbReference>
<dbReference type="RefSeq" id="WP_214435295.1">
    <property type="nucleotide sequence ID" value="NZ_CAWPUQ010000161.1"/>
</dbReference>
<dbReference type="GO" id="GO:0015344">
    <property type="term" value="F:siderophore uptake transmembrane transporter activity"/>
    <property type="evidence" value="ECO:0007669"/>
    <property type="project" value="TreeGrafter"/>
</dbReference>
<dbReference type="Proteomes" id="UP000662314">
    <property type="component" value="Unassembled WGS sequence"/>
</dbReference>
<dbReference type="Gene3D" id="2.170.130.10">
    <property type="entry name" value="TonB-dependent receptor, plug domain"/>
    <property type="match status" value="1"/>
</dbReference>
<evidence type="ECO:0000256" key="12">
    <source>
        <dbReference type="ARBA" id="ARBA00023237"/>
    </source>
</evidence>
<keyword evidence="8" id="KW-0408">Iron</keyword>
<dbReference type="InterPro" id="IPR039426">
    <property type="entry name" value="TonB-dep_rcpt-like"/>
</dbReference>
<dbReference type="GO" id="GO:0009279">
    <property type="term" value="C:cell outer membrane"/>
    <property type="evidence" value="ECO:0007669"/>
    <property type="project" value="UniProtKB-SubCell"/>
</dbReference>
<comment type="caution">
    <text evidence="18">The sequence shown here is derived from an EMBL/GenBank/DDBJ whole genome shotgun (WGS) entry which is preliminary data.</text>
</comment>
<dbReference type="InterPro" id="IPR012910">
    <property type="entry name" value="Plug_dom"/>
</dbReference>
<dbReference type="GO" id="GO:0015891">
    <property type="term" value="P:siderophore transport"/>
    <property type="evidence" value="ECO:0007669"/>
    <property type="project" value="InterPro"/>
</dbReference>
<accession>A0A8J7LHV6</accession>
<dbReference type="InterPro" id="IPR036942">
    <property type="entry name" value="Beta-barrel_TonB_sf"/>
</dbReference>
<dbReference type="FunFam" id="2.170.130.10:FF:000001">
    <property type="entry name" value="Catecholate siderophore TonB-dependent receptor"/>
    <property type="match status" value="1"/>
</dbReference>
<reference evidence="18 19" key="1">
    <citation type="journal article" date="2021" name="Int. J. Syst. Evol. Microbiol.">
        <title>Amazonocrinis nigriterrae gen. nov., sp. nov., Atlanticothrix silvestris gen. nov., sp. nov. and Dendronalium phyllosphericum gen. nov., sp. nov., nostocacean cyanobacteria from Brazilian environments.</title>
        <authorList>
            <person name="Alvarenga D.O."/>
            <person name="Andreote A.P.D."/>
            <person name="Branco L.H.Z."/>
            <person name="Delbaje E."/>
            <person name="Cruz R.B."/>
            <person name="Varani A.M."/>
            <person name="Fiore M.F."/>
        </authorList>
    </citation>
    <scope>NUCLEOTIDE SEQUENCE [LARGE SCALE GENOMIC DNA]</scope>
    <source>
        <strain evidence="18 19">CENA369</strain>
    </source>
</reference>
<sequence>MSIDKPMPVYAVPVSGQQLLNTKANQQQSSWQKTFTKAVEPTTEIHSNSSAVYLLRTPRNQNSASQITQATTSVVSVTDVKLNITDKGIELILVTPNSKQLSISPKTEGNSYIVNIPNAQLQLASGNSFQQSKPVAGIALVKVANADANTLRVTVVGETGTPAVELFDSQTEGLVFGVTSTRSTAQQPTPTPEKQPPIELEVIGEAEGSYNVPDATTATKTPTPLRDIPQSIQVVPRQSWQAQGAINAIDALRSVGVIQAFNSPSNGDVFTVRGFQTTNILHNGLKDYVGGATTGQTQLNDIEQIEVLRGPASVLYGQGNPGGTINFITKQPLSEPYFAASMTVGSYSLYQPTLDISGPLNSDKTLLYRLNLSYFNTESFVDFFNSQRYLIAPVVSWQIDRNTKVTFETEFRYQHQFPRTGLPAAGTVLSNPNGKIPLSLNTLDVNAKNDTSSVLLGYNLEHRFSDDWSWVNAFKVRFVGFLRDSANSVALQPNGRTLRRSEQTDIGGPGVDNEYALDNHVTGKFKIGGLQNELVAGFDLYREINIYNRTMSAIGSIDLFNPVYAQPIGAVTSTLNQKTINDDIGLYIQDLVTLAPNLKLVLGGRGDFVENSVTNFLNANANRSQPDFAFSPRVGLVYQPIQPLSLYASYSQSFSQNPGTTFGGSLFKPSTGTQYEVGVKGDFLSGRLSSTLALYQLTLSNVLTTDLNNPTFNVQTGEQRSQGIELNVTGEILPGWNVIASYAYTDAQVTKDNVYAIGNRLPNVPFNSASLWTTYTFSKSSLQGLGFGLGLFYVGERQGDLNNAFSVSSYLRTDAAVYYQRDRFGIALNFKNLFNVQYFTPRTIQLVYPEDPFTVQGTVSWKF</sequence>
<evidence type="ECO:0000256" key="1">
    <source>
        <dbReference type="ARBA" id="ARBA00004571"/>
    </source>
</evidence>
<dbReference type="FunFam" id="2.40.170.20:FF:000005">
    <property type="entry name" value="TonB-dependent siderophore receptor"/>
    <property type="match status" value="1"/>
</dbReference>
<protein>
    <submittedName>
        <fullName evidence="18">TonB-dependent siderophore receptor</fullName>
    </submittedName>
</protein>
<keyword evidence="5" id="KW-0410">Iron transport</keyword>
<evidence type="ECO:0000259" key="15">
    <source>
        <dbReference type="Pfam" id="PF00593"/>
    </source>
</evidence>
<dbReference type="InterPro" id="IPR010105">
    <property type="entry name" value="TonB_sidphr_rcpt"/>
</dbReference>
<dbReference type="PROSITE" id="PS52016">
    <property type="entry name" value="TONB_DEPENDENT_REC_3"/>
    <property type="match status" value="1"/>
</dbReference>
<keyword evidence="19" id="KW-1185">Reference proteome</keyword>
<evidence type="ECO:0000256" key="13">
    <source>
        <dbReference type="PROSITE-ProRule" id="PRU01360"/>
    </source>
</evidence>
<keyword evidence="10 14" id="KW-0798">TonB box</keyword>
<keyword evidence="3 13" id="KW-0813">Transport</keyword>
<gene>
    <name evidence="18" type="ORF">I8752_26970</name>
</gene>
<keyword evidence="7" id="KW-0732">Signal</keyword>
<dbReference type="Pfam" id="PF11741">
    <property type="entry name" value="AMIN"/>
    <property type="match status" value="1"/>
</dbReference>
<organism evidence="18 19">
    <name type="scientific">Dendronalium phyllosphericum CENA369</name>
    <dbReference type="NCBI Taxonomy" id="1725256"/>
    <lineage>
        <taxon>Bacteria</taxon>
        <taxon>Bacillati</taxon>
        <taxon>Cyanobacteriota</taxon>
        <taxon>Cyanophyceae</taxon>
        <taxon>Nostocales</taxon>
        <taxon>Nostocaceae</taxon>
        <taxon>Dendronalium</taxon>
        <taxon>Dendronalium phyllosphericum</taxon>
    </lineage>
</organism>
<dbReference type="CDD" id="cd01347">
    <property type="entry name" value="ligand_gated_channel"/>
    <property type="match status" value="1"/>
</dbReference>
<name>A0A8J7LHV6_9NOST</name>
<dbReference type="InterPro" id="IPR037066">
    <property type="entry name" value="Plug_dom_sf"/>
</dbReference>
<dbReference type="InterPro" id="IPR021731">
    <property type="entry name" value="AMIN_dom"/>
</dbReference>
<evidence type="ECO:0000259" key="17">
    <source>
        <dbReference type="Pfam" id="PF11741"/>
    </source>
</evidence>
<evidence type="ECO:0000256" key="6">
    <source>
        <dbReference type="ARBA" id="ARBA00022692"/>
    </source>
</evidence>
<evidence type="ECO:0000256" key="11">
    <source>
        <dbReference type="ARBA" id="ARBA00023136"/>
    </source>
</evidence>
<dbReference type="SUPFAM" id="SSF56935">
    <property type="entry name" value="Porins"/>
    <property type="match status" value="1"/>
</dbReference>
<dbReference type="Pfam" id="PF07715">
    <property type="entry name" value="Plug"/>
    <property type="match status" value="1"/>
</dbReference>
<evidence type="ECO:0000256" key="7">
    <source>
        <dbReference type="ARBA" id="ARBA00022729"/>
    </source>
</evidence>
<evidence type="ECO:0000256" key="2">
    <source>
        <dbReference type="ARBA" id="ARBA00009810"/>
    </source>
</evidence>
<keyword evidence="9" id="KW-0406">Ion transport</keyword>
<evidence type="ECO:0000256" key="4">
    <source>
        <dbReference type="ARBA" id="ARBA00022452"/>
    </source>
</evidence>
<feature type="domain" description="TonB-dependent receptor-like beta-barrel" evidence="15">
    <location>
        <begin position="397"/>
        <end position="833"/>
    </location>
</feature>
<keyword evidence="12 13" id="KW-0998">Cell outer membrane</keyword>
<evidence type="ECO:0000256" key="3">
    <source>
        <dbReference type="ARBA" id="ARBA00022448"/>
    </source>
</evidence>
<feature type="domain" description="AMIN" evidence="17">
    <location>
        <begin position="79"/>
        <end position="167"/>
    </location>
</feature>
<keyword evidence="6 13" id="KW-0812">Transmembrane</keyword>
<evidence type="ECO:0000256" key="14">
    <source>
        <dbReference type="RuleBase" id="RU003357"/>
    </source>
</evidence>
<proteinExistence type="inferred from homology"/>
<feature type="domain" description="TonB-dependent receptor plug" evidence="16">
    <location>
        <begin position="225"/>
        <end position="324"/>
    </location>
</feature>
<comment type="subcellular location">
    <subcellularLocation>
        <location evidence="1 13">Cell outer membrane</location>
        <topology evidence="1 13">Multi-pass membrane protein</topology>
    </subcellularLocation>
</comment>
<dbReference type="NCBIfam" id="TIGR01783">
    <property type="entry name" value="TonB-siderophor"/>
    <property type="match status" value="1"/>
</dbReference>
<comment type="similarity">
    <text evidence="2 13 14">Belongs to the TonB-dependent receptor family.</text>
</comment>
<dbReference type="PANTHER" id="PTHR32552:SF68">
    <property type="entry name" value="FERRICHROME OUTER MEMBRANE TRANSPORTER_PHAGE RECEPTOR"/>
    <property type="match status" value="1"/>
</dbReference>
<keyword evidence="4 13" id="KW-1134">Transmembrane beta strand</keyword>
<keyword evidence="18" id="KW-0675">Receptor</keyword>
<dbReference type="InterPro" id="IPR000531">
    <property type="entry name" value="Beta-barrel_TonB"/>
</dbReference>
<dbReference type="PANTHER" id="PTHR32552">
    <property type="entry name" value="FERRICHROME IRON RECEPTOR-RELATED"/>
    <property type="match status" value="1"/>
</dbReference>
<evidence type="ECO:0000259" key="16">
    <source>
        <dbReference type="Pfam" id="PF07715"/>
    </source>
</evidence>
<evidence type="ECO:0000256" key="5">
    <source>
        <dbReference type="ARBA" id="ARBA00022496"/>
    </source>
</evidence>
<dbReference type="AlphaFoldDB" id="A0A8J7LHV6"/>
<evidence type="ECO:0000256" key="10">
    <source>
        <dbReference type="ARBA" id="ARBA00023077"/>
    </source>
</evidence>